<dbReference type="SUPFAM" id="SSF50129">
    <property type="entry name" value="GroES-like"/>
    <property type="match status" value="1"/>
</dbReference>
<comment type="cofactor">
    <cofactor evidence="1">
        <name>Zn(2+)</name>
        <dbReference type="ChEBI" id="CHEBI:29105"/>
    </cofactor>
</comment>
<keyword evidence="4" id="KW-0862">Zinc</keyword>
<dbReference type="InterPro" id="IPR013149">
    <property type="entry name" value="ADH-like_C"/>
</dbReference>
<dbReference type="Gene3D" id="3.40.50.720">
    <property type="entry name" value="NAD(P)-binding Rossmann-like Domain"/>
    <property type="match status" value="1"/>
</dbReference>
<dbReference type="EMBL" id="OOIN01000029">
    <property type="protein sequence ID" value="SPO29757.1"/>
    <property type="molecule type" value="Genomic_DNA"/>
</dbReference>
<dbReference type="InterPro" id="IPR020843">
    <property type="entry name" value="ER"/>
</dbReference>
<dbReference type="Gene3D" id="3.90.180.10">
    <property type="entry name" value="Medium-chain alcohol dehydrogenases, catalytic domain"/>
    <property type="match status" value="1"/>
</dbReference>
<evidence type="ECO:0000313" key="8">
    <source>
        <dbReference type="EMBL" id="SPO29757.1"/>
    </source>
</evidence>
<comment type="similarity">
    <text evidence="2">Belongs to the zinc-containing alcohol dehydrogenase family.</text>
</comment>
<evidence type="ECO:0000256" key="3">
    <source>
        <dbReference type="ARBA" id="ARBA00022723"/>
    </source>
</evidence>
<dbReference type="PANTHER" id="PTHR42940:SF8">
    <property type="entry name" value="VACUOLAR PROTEIN SORTING-ASSOCIATED PROTEIN 11"/>
    <property type="match status" value="1"/>
</dbReference>
<dbReference type="PANTHER" id="PTHR42940">
    <property type="entry name" value="ALCOHOL DEHYDROGENASE 1-RELATED"/>
    <property type="match status" value="1"/>
</dbReference>
<reference evidence="8 9" key="1">
    <citation type="submission" date="2018-03" db="EMBL/GenBank/DDBJ databases">
        <authorList>
            <person name="Guldener U."/>
        </authorList>
    </citation>
    <scope>NUCLEOTIDE SEQUENCE [LARGE SCALE GENOMIC DNA]</scope>
    <source>
        <strain evidence="8 9">NBRC100155</strain>
    </source>
</reference>
<evidence type="ECO:0000256" key="4">
    <source>
        <dbReference type="ARBA" id="ARBA00022833"/>
    </source>
</evidence>
<dbReference type="Pfam" id="PF08240">
    <property type="entry name" value="ADH_N"/>
    <property type="match status" value="1"/>
</dbReference>
<keyword evidence="9" id="KW-1185">Reference proteome</keyword>
<dbReference type="InterPro" id="IPR013154">
    <property type="entry name" value="ADH-like_N"/>
</dbReference>
<evidence type="ECO:0000256" key="6">
    <source>
        <dbReference type="SAM" id="MobiDB-lite"/>
    </source>
</evidence>
<dbReference type="SUPFAM" id="SSF51735">
    <property type="entry name" value="NAD(P)-binding Rossmann-fold domains"/>
    <property type="match status" value="1"/>
</dbReference>
<sequence>MATSAIPPQLPEHSYTMSSESIPQKMRAATIKDFKKGYEVKDIDVPTDLGPNDILVKIAAAGYCHTDLQVMEGVYESQGAKPGLVGSHEPVGTVIKAGSDAGKSGIKVGDRVGSINTYGFCGKCDSCKQGKQLCDNMPGMLGLTLNGGFSQYMKADARVVSKVPDSIPFDQAAPLFCAGATVYGALLAVKPEKGQWLAMVGIGGLGHLGVQYAKAMGCNVIAIDNRKEGLELANKSADHLKPDKTFLIDSEEAQKKCIEELSSSFYETNPGVDRVVINCEDRGLIKFSQQFLRKGGQLVDVGLPADGPFELDSFAMNFKEQTIRGRLICTPEQCQDMINLHAKNGCSTYIEKTYSVEDANKMAEHYNSKKLQGRLCMVF</sequence>
<dbReference type="FunFam" id="3.40.50.720:FF:001030">
    <property type="entry name" value="Alcohol dehydrogenase"/>
    <property type="match status" value="1"/>
</dbReference>
<gene>
    <name evidence="8" type="ORF">UTRI_05579</name>
</gene>
<evidence type="ECO:0000313" key="9">
    <source>
        <dbReference type="Proteomes" id="UP000324022"/>
    </source>
</evidence>
<dbReference type="OrthoDB" id="1879366at2759"/>
<name>A0A5C3EJ79_9BASI</name>
<dbReference type="SMART" id="SM00829">
    <property type="entry name" value="PKS_ER"/>
    <property type="match status" value="1"/>
</dbReference>
<proteinExistence type="inferred from homology"/>
<dbReference type="Proteomes" id="UP000324022">
    <property type="component" value="Unassembled WGS sequence"/>
</dbReference>
<accession>A0A5C3EJ79</accession>
<evidence type="ECO:0000259" key="7">
    <source>
        <dbReference type="SMART" id="SM00829"/>
    </source>
</evidence>
<evidence type="ECO:0000256" key="1">
    <source>
        <dbReference type="ARBA" id="ARBA00001947"/>
    </source>
</evidence>
<feature type="domain" description="Enoyl reductase (ER)" evidence="7">
    <location>
        <begin position="29"/>
        <end position="377"/>
    </location>
</feature>
<dbReference type="InterPro" id="IPR036291">
    <property type="entry name" value="NAD(P)-bd_dom_sf"/>
</dbReference>
<keyword evidence="3" id="KW-0479">Metal-binding</keyword>
<dbReference type="InterPro" id="IPR011032">
    <property type="entry name" value="GroES-like_sf"/>
</dbReference>
<dbReference type="Pfam" id="PF00107">
    <property type="entry name" value="ADH_zinc_N"/>
    <property type="match status" value="1"/>
</dbReference>
<protein>
    <submittedName>
        <fullName evidence="8">Related to ADH2 - Alcohol dehydrogenase II</fullName>
    </submittedName>
</protein>
<dbReference type="CDD" id="cd08297">
    <property type="entry name" value="CAD3"/>
    <property type="match status" value="1"/>
</dbReference>
<dbReference type="GO" id="GO:0005737">
    <property type="term" value="C:cytoplasm"/>
    <property type="evidence" value="ECO:0007669"/>
    <property type="project" value="TreeGrafter"/>
</dbReference>
<keyword evidence="5" id="KW-0560">Oxidoreductase</keyword>
<dbReference type="GO" id="GO:0046872">
    <property type="term" value="F:metal ion binding"/>
    <property type="evidence" value="ECO:0007669"/>
    <property type="project" value="UniProtKB-KW"/>
</dbReference>
<evidence type="ECO:0000256" key="2">
    <source>
        <dbReference type="ARBA" id="ARBA00008072"/>
    </source>
</evidence>
<organism evidence="8 9">
    <name type="scientific">Ustilago trichophora</name>
    <dbReference type="NCBI Taxonomy" id="86804"/>
    <lineage>
        <taxon>Eukaryota</taxon>
        <taxon>Fungi</taxon>
        <taxon>Dikarya</taxon>
        <taxon>Basidiomycota</taxon>
        <taxon>Ustilaginomycotina</taxon>
        <taxon>Ustilaginomycetes</taxon>
        <taxon>Ustilaginales</taxon>
        <taxon>Ustilaginaceae</taxon>
        <taxon>Ustilago</taxon>
    </lineage>
</organism>
<feature type="region of interest" description="Disordered" evidence="6">
    <location>
        <begin position="1"/>
        <end position="21"/>
    </location>
</feature>
<dbReference type="GO" id="GO:0004022">
    <property type="term" value="F:alcohol dehydrogenase (NAD+) activity"/>
    <property type="evidence" value="ECO:0007669"/>
    <property type="project" value="TreeGrafter"/>
</dbReference>
<evidence type="ECO:0000256" key="5">
    <source>
        <dbReference type="ARBA" id="ARBA00023002"/>
    </source>
</evidence>
<dbReference type="AlphaFoldDB" id="A0A5C3EJ79"/>